<sequence length="208" mass="21999">MSPSSSCWHSPSRNACARWSGVTSADFSTASGTSNLPMRSAPMALMCTCGRRLAPLSTGSSPTPTDVTVQMMSDAASSSASSTTRTSMSRKSTRSAKEAAWAGSMSYTDRGGQDSVAHRQQTARHVVVAREGSDGGGQLERAGVGRRVGHRLDRYGTSRIMVRHPLDDGCVVRAAQKTVPGGADAFVRSGERLLESDDHPVREARLGN</sequence>
<evidence type="ECO:0000256" key="1">
    <source>
        <dbReference type="SAM" id="MobiDB-lite"/>
    </source>
</evidence>
<dbReference type="Proteomes" id="UP000076720">
    <property type="component" value="Chromosome"/>
</dbReference>
<evidence type="ECO:0000313" key="2">
    <source>
        <dbReference type="EMBL" id="ANB09161.1"/>
    </source>
</evidence>
<feature type="region of interest" description="Disordered" evidence="1">
    <location>
        <begin position="73"/>
        <end position="113"/>
    </location>
</feature>
<evidence type="ECO:0000313" key="3">
    <source>
        <dbReference type="Proteomes" id="UP000076720"/>
    </source>
</evidence>
<gene>
    <name evidence="2" type="ORF">SAM40697_5205</name>
</gene>
<dbReference type="EMBL" id="CP012949">
    <property type="protein sequence ID" value="ANB09161.1"/>
    <property type="molecule type" value="Genomic_DNA"/>
</dbReference>
<name>A0ABM6B5U0_STRAM</name>
<reference evidence="3" key="1">
    <citation type="submission" date="2015-10" db="EMBL/GenBank/DDBJ databases">
        <title>Complete genome sequence of Streptomyces ambofaciens DSM 40697.</title>
        <authorList>
            <person name="Thibessard A."/>
            <person name="Leblond P."/>
        </authorList>
    </citation>
    <scope>NUCLEOTIDE SEQUENCE [LARGE SCALE GENOMIC DNA]</scope>
    <source>
        <strain evidence="3">DSM 40697</strain>
    </source>
</reference>
<accession>A0ABM6B5U0</accession>
<reference evidence="2 3" key="2">
    <citation type="journal article" date="2016" name="Genome Announc.">
        <title>Complete Genome Sequence of Streptomyces ambofaciens DSM 40697, a Paradigm for Genome Plasticity Studies.</title>
        <authorList>
            <person name="Thibessard A."/>
            <person name="Leblond P."/>
        </authorList>
    </citation>
    <scope>NUCLEOTIDE SEQUENCE [LARGE SCALE GENOMIC DNA]</scope>
    <source>
        <strain evidence="2 3">DSM 40697</strain>
    </source>
</reference>
<keyword evidence="3" id="KW-1185">Reference proteome</keyword>
<organism evidence="2 3">
    <name type="scientific">Streptomyces ambofaciens</name>
    <dbReference type="NCBI Taxonomy" id="1889"/>
    <lineage>
        <taxon>Bacteria</taxon>
        <taxon>Bacillati</taxon>
        <taxon>Actinomycetota</taxon>
        <taxon>Actinomycetes</taxon>
        <taxon>Kitasatosporales</taxon>
        <taxon>Streptomycetaceae</taxon>
        <taxon>Streptomyces</taxon>
    </lineage>
</organism>
<protein>
    <submittedName>
        <fullName evidence="2">Uncharacterized protein</fullName>
    </submittedName>
</protein>
<feature type="compositionally biased region" description="Low complexity" evidence="1">
    <location>
        <begin position="73"/>
        <end position="90"/>
    </location>
</feature>
<proteinExistence type="predicted"/>